<dbReference type="PANTHER" id="PTHR33783:SF1">
    <property type="entry name" value="PROTEIN HAIKU1"/>
    <property type="match status" value="1"/>
</dbReference>
<comment type="caution">
    <text evidence="3">The sequence shown here is derived from an EMBL/GenBank/DDBJ whole genome shotgun (WGS) entry which is preliminary data.</text>
</comment>
<dbReference type="EMBL" id="BSYO01000025">
    <property type="protein sequence ID" value="GMH22598.1"/>
    <property type="molecule type" value="Genomic_DNA"/>
</dbReference>
<name>A0AAD3T468_NEPGR</name>
<dbReference type="PANTHER" id="PTHR33783">
    <property type="entry name" value="PROTEIN HAIKU1"/>
    <property type="match status" value="1"/>
</dbReference>
<protein>
    <recommendedName>
        <fullName evidence="2">VQ domain-containing protein</fullName>
    </recommendedName>
</protein>
<dbReference type="InterPro" id="IPR008889">
    <property type="entry name" value="VQ"/>
</dbReference>
<feature type="region of interest" description="Disordered" evidence="1">
    <location>
        <begin position="64"/>
        <end position="98"/>
    </location>
</feature>
<evidence type="ECO:0000313" key="3">
    <source>
        <dbReference type="EMBL" id="GMH22598.1"/>
    </source>
</evidence>
<feature type="compositionally biased region" description="Pro residues" evidence="1">
    <location>
        <begin position="74"/>
        <end position="83"/>
    </location>
</feature>
<feature type="region of interest" description="Disordered" evidence="1">
    <location>
        <begin position="1"/>
        <end position="48"/>
    </location>
</feature>
<feature type="compositionally biased region" description="Basic residues" evidence="1">
    <location>
        <begin position="15"/>
        <end position="24"/>
    </location>
</feature>
<dbReference type="Proteomes" id="UP001279734">
    <property type="component" value="Unassembled WGS sequence"/>
</dbReference>
<keyword evidence="4" id="KW-1185">Reference proteome</keyword>
<dbReference type="Pfam" id="PF05678">
    <property type="entry name" value="VQ"/>
    <property type="match status" value="1"/>
</dbReference>
<accession>A0AAD3T468</accession>
<sequence length="305" mass="32968">MESKNRANEFLAVNKHSKNIRKSPLHQSDFVNSGNSNASTRQQPQSQVYNISKNDFRCIVQQLTGSSSQEPKPRPPNIPPKPPSMRLQKNRPPPLTPINRPSISPMIPAEAPVPPPSQNLAMAPAQVPYGNNFVRPLNHASKTTNSAWTNPTLSPVSAYMQQLQSCINDAGHRPTHDQPHLMTQIPSQAQSQAQRQLQPRVPGQVLAQLPFSGLFPNPPMPALSSRSPALLPSPISPIPLPSPSSFLNLLSPTPRSPYPLLSPGNQFPLPLSPNFSFALTSQPGIFGPGPLSPLSPGIAFPLSPS</sequence>
<proteinExistence type="predicted"/>
<evidence type="ECO:0000259" key="2">
    <source>
        <dbReference type="Pfam" id="PF05678"/>
    </source>
</evidence>
<feature type="domain" description="VQ" evidence="2">
    <location>
        <begin position="47"/>
        <end position="69"/>
    </location>
</feature>
<organism evidence="3 4">
    <name type="scientific">Nepenthes gracilis</name>
    <name type="common">Slender pitcher plant</name>
    <dbReference type="NCBI Taxonomy" id="150966"/>
    <lineage>
        <taxon>Eukaryota</taxon>
        <taxon>Viridiplantae</taxon>
        <taxon>Streptophyta</taxon>
        <taxon>Embryophyta</taxon>
        <taxon>Tracheophyta</taxon>
        <taxon>Spermatophyta</taxon>
        <taxon>Magnoliopsida</taxon>
        <taxon>eudicotyledons</taxon>
        <taxon>Gunneridae</taxon>
        <taxon>Pentapetalae</taxon>
        <taxon>Caryophyllales</taxon>
        <taxon>Nepenthaceae</taxon>
        <taxon>Nepenthes</taxon>
    </lineage>
</organism>
<dbReference type="AlphaFoldDB" id="A0AAD3T468"/>
<evidence type="ECO:0000256" key="1">
    <source>
        <dbReference type="SAM" id="MobiDB-lite"/>
    </source>
</evidence>
<feature type="compositionally biased region" description="Polar residues" evidence="1">
    <location>
        <begin position="25"/>
        <end position="48"/>
    </location>
</feature>
<gene>
    <name evidence="3" type="ORF">Nepgr_024441</name>
</gene>
<reference evidence="3" key="1">
    <citation type="submission" date="2023-05" db="EMBL/GenBank/DDBJ databases">
        <title>Nepenthes gracilis genome sequencing.</title>
        <authorList>
            <person name="Fukushima K."/>
        </authorList>
    </citation>
    <scope>NUCLEOTIDE SEQUENCE</scope>
    <source>
        <strain evidence="3">SING2019-196</strain>
    </source>
</reference>
<evidence type="ECO:0000313" key="4">
    <source>
        <dbReference type="Proteomes" id="UP001279734"/>
    </source>
</evidence>
<dbReference type="InterPro" id="IPR039612">
    <property type="entry name" value="VQ_5/9/14"/>
</dbReference>